<keyword evidence="5" id="KW-0175">Coiled coil</keyword>
<keyword evidence="6" id="KW-0812">Transmembrane</keyword>
<dbReference type="EMBL" id="JABTTQ020000007">
    <property type="protein sequence ID" value="KAK6151879.1"/>
    <property type="molecule type" value="Genomic_DNA"/>
</dbReference>
<feature type="coiled-coil region" evidence="5">
    <location>
        <begin position="65"/>
        <end position="102"/>
    </location>
</feature>
<dbReference type="PANTHER" id="PTHR33248">
    <property type="entry name" value="ZINC ION-BINDING PROTEIN"/>
    <property type="match status" value="1"/>
</dbReference>
<accession>A0ABR0X043</accession>
<keyword evidence="6" id="KW-0472">Membrane</keyword>
<dbReference type="Proteomes" id="UP001318860">
    <property type="component" value="Unassembled WGS sequence"/>
</dbReference>
<evidence type="ECO:0000313" key="8">
    <source>
        <dbReference type="EMBL" id="KAK6151879.1"/>
    </source>
</evidence>
<dbReference type="Pfam" id="PF06839">
    <property type="entry name" value="Zn_ribbon_GRF"/>
    <property type="match status" value="1"/>
</dbReference>
<reference evidence="8 9" key="1">
    <citation type="journal article" date="2021" name="Comput. Struct. Biotechnol. J.">
        <title>De novo genome assembly of the potent medicinal plant Rehmannia glutinosa using nanopore technology.</title>
        <authorList>
            <person name="Ma L."/>
            <person name="Dong C."/>
            <person name="Song C."/>
            <person name="Wang X."/>
            <person name="Zheng X."/>
            <person name="Niu Y."/>
            <person name="Chen S."/>
            <person name="Feng W."/>
        </authorList>
    </citation>
    <scope>NUCLEOTIDE SEQUENCE [LARGE SCALE GENOMIC DNA]</scope>
    <source>
        <strain evidence="8">DH-2019</strain>
    </source>
</reference>
<evidence type="ECO:0000256" key="2">
    <source>
        <dbReference type="ARBA" id="ARBA00022771"/>
    </source>
</evidence>
<protein>
    <recommendedName>
        <fullName evidence="7">GRF-type domain-containing protein</fullName>
    </recommendedName>
</protein>
<evidence type="ECO:0000256" key="6">
    <source>
        <dbReference type="SAM" id="Phobius"/>
    </source>
</evidence>
<evidence type="ECO:0000256" key="5">
    <source>
        <dbReference type="SAM" id="Coils"/>
    </source>
</evidence>
<keyword evidence="2 4" id="KW-0863">Zinc-finger</keyword>
<gene>
    <name evidence="8" type="ORF">DH2020_014514</name>
</gene>
<dbReference type="InterPro" id="IPR010666">
    <property type="entry name" value="Znf_GRF"/>
</dbReference>
<sequence length="121" mass="14362">MSYQTSEVLMDSICHCGRNAVKRTAWTDLNPGRRYSACEKFREVGGCCYFVWIDPPMCTRARQIIPGLLKKVNKLENNLKQVNKLENDMKQLEDDLKRKRSREKYLWFALVLSWSIMYLFM</sequence>
<comment type="caution">
    <text evidence="8">The sequence shown here is derived from an EMBL/GenBank/DDBJ whole genome shotgun (WGS) entry which is preliminary data.</text>
</comment>
<feature type="domain" description="GRF-type" evidence="7">
    <location>
        <begin position="14"/>
        <end position="56"/>
    </location>
</feature>
<name>A0ABR0X043_REHGL</name>
<dbReference type="PROSITE" id="PS51999">
    <property type="entry name" value="ZF_GRF"/>
    <property type="match status" value="1"/>
</dbReference>
<keyword evidence="3" id="KW-0862">Zinc</keyword>
<keyword evidence="1" id="KW-0479">Metal-binding</keyword>
<organism evidence="8 9">
    <name type="scientific">Rehmannia glutinosa</name>
    <name type="common">Chinese foxglove</name>
    <dbReference type="NCBI Taxonomy" id="99300"/>
    <lineage>
        <taxon>Eukaryota</taxon>
        <taxon>Viridiplantae</taxon>
        <taxon>Streptophyta</taxon>
        <taxon>Embryophyta</taxon>
        <taxon>Tracheophyta</taxon>
        <taxon>Spermatophyta</taxon>
        <taxon>Magnoliopsida</taxon>
        <taxon>eudicotyledons</taxon>
        <taxon>Gunneridae</taxon>
        <taxon>Pentapetalae</taxon>
        <taxon>asterids</taxon>
        <taxon>lamiids</taxon>
        <taxon>Lamiales</taxon>
        <taxon>Orobanchaceae</taxon>
        <taxon>Rehmannieae</taxon>
        <taxon>Rehmannia</taxon>
    </lineage>
</organism>
<evidence type="ECO:0000256" key="1">
    <source>
        <dbReference type="ARBA" id="ARBA00022723"/>
    </source>
</evidence>
<keyword evidence="9" id="KW-1185">Reference proteome</keyword>
<evidence type="ECO:0000256" key="4">
    <source>
        <dbReference type="PROSITE-ProRule" id="PRU01343"/>
    </source>
</evidence>
<evidence type="ECO:0000256" key="3">
    <source>
        <dbReference type="ARBA" id="ARBA00022833"/>
    </source>
</evidence>
<feature type="transmembrane region" description="Helical" evidence="6">
    <location>
        <begin position="105"/>
        <end position="120"/>
    </location>
</feature>
<evidence type="ECO:0000313" key="9">
    <source>
        <dbReference type="Proteomes" id="UP001318860"/>
    </source>
</evidence>
<proteinExistence type="predicted"/>
<keyword evidence="6" id="KW-1133">Transmembrane helix</keyword>
<evidence type="ECO:0000259" key="7">
    <source>
        <dbReference type="PROSITE" id="PS51999"/>
    </source>
</evidence>